<dbReference type="AlphaFoldDB" id="A0A4R6QL44"/>
<name>A0A4R6QL44_9BURK</name>
<dbReference type="EMBL" id="SNXS01000004">
    <property type="protein sequence ID" value="TDP63942.1"/>
    <property type="molecule type" value="Genomic_DNA"/>
</dbReference>
<gene>
    <name evidence="1" type="ORF">DES47_104224</name>
</gene>
<dbReference type="InParanoid" id="A0A4R6QL44"/>
<sequence>MRKILKSLAPQALLDRYFADLRVFVWPLDKLS</sequence>
<reference evidence="1 2" key="1">
    <citation type="submission" date="2019-03" db="EMBL/GenBank/DDBJ databases">
        <title>Genomic Encyclopedia of Type Strains, Phase IV (KMG-IV): sequencing the most valuable type-strain genomes for metagenomic binning, comparative biology and taxonomic classification.</title>
        <authorList>
            <person name="Goeker M."/>
        </authorList>
    </citation>
    <scope>NUCLEOTIDE SEQUENCE [LARGE SCALE GENOMIC DNA]</scope>
    <source>
        <strain evidence="1 2">DSM 16998</strain>
    </source>
</reference>
<dbReference type="Proteomes" id="UP000295361">
    <property type="component" value="Unassembled WGS sequence"/>
</dbReference>
<evidence type="ECO:0000313" key="1">
    <source>
        <dbReference type="EMBL" id="TDP63942.1"/>
    </source>
</evidence>
<protein>
    <submittedName>
        <fullName evidence="1">Uncharacterized protein</fullName>
    </submittedName>
</protein>
<organism evidence="1 2">
    <name type="scientific">Roseateles toxinivorans</name>
    <dbReference type="NCBI Taxonomy" id="270368"/>
    <lineage>
        <taxon>Bacteria</taxon>
        <taxon>Pseudomonadati</taxon>
        <taxon>Pseudomonadota</taxon>
        <taxon>Betaproteobacteria</taxon>
        <taxon>Burkholderiales</taxon>
        <taxon>Sphaerotilaceae</taxon>
        <taxon>Roseateles</taxon>
    </lineage>
</organism>
<evidence type="ECO:0000313" key="2">
    <source>
        <dbReference type="Proteomes" id="UP000295361"/>
    </source>
</evidence>
<comment type="caution">
    <text evidence="1">The sequence shown here is derived from an EMBL/GenBank/DDBJ whole genome shotgun (WGS) entry which is preliminary data.</text>
</comment>
<proteinExistence type="predicted"/>
<keyword evidence="2" id="KW-1185">Reference proteome</keyword>
<accession>A0A4R6QL44</accession>